<organism evidence="9 10">
    <name type="scientific">Liquorilactobacillus sucicola DSM 21376 = JCM 15457</name>
    <dbReference type="NCBI Taxonomy" id="1423806"/>
    <lineage>
        <taxon>Bacteria</taxon>
        <taxon>Bacillati</taxon>
        <taxon>Bacillota</taxon>
        <taxon>Bacilli</taxon>
        <taxon>Lactobacillales</taxon>
        <taxon>Lactobacillaceae</taxon>
        <taxon>Liquorilactobacillus</taxon>
    </lineage>
</organism>
<feature type="transmembrane region" description="Helical" evidence="7">
    <location>
        <begin position="337"/>
        <end position="355"/>
    </location>
</feature>
<feature type="transmembrane region" description="Helical" evidence="7">
    <location>
        <begin position="131"/>
        <end position="152"/>
    </location>
</feature>
<proteinExistence type="predicted"/>
<protein>
    <submittedName>
        <fullName evidence="9">MFS transporter</fullName>
    </submittedName>
</protein>
<feature type="transmembrane region" description="Helical" evidence="7">
    <location>
        <begin position="209"/>
        <end position="229"/>
    </location>
</feature>
<evidence type="ECO:0000256" key="4">
    <source>
        <dbReference type="ARBA" id="ARBA00022692"/>
    </source>
</evidence>
<feature type="transmembrane region" description="Helical" evidence="7">
    <location>
        <begin position="280"/>
        <end position="297"/>
    </location>
</feature>
<evidence type="ECO:0000259" key="8">
    <source>
        <dbReference type="PROSITE" id="PS50850"/>
    </source>
</evidence>
<name>A0A023CYF1_9LACO</name>
<dbReference type="InterPro" id="IPR036259">
    <property type="entry name" value="MFS_trans_sf"/>
</dbReference>
<dbReference type="AlphaFoldDB" id="A0A023CYF1"/>
<evidence type="ECO:0000313" key="10">
    <source>
        <dbReference type="Proteomes" id="UP000050961"/>
    </source>
</evidence>
<dbReference type="InterPro" id="IPR020846">
    <property type="entry name" value="MFS_dom"/>
</dbReference>
<evidence type="ECO:0000313" key="9">
    <source>
        <dbReference type="EMBL" id="KRN07464.1"/>
    </source>
</evidence>
<dbReference type="PANTHER" id="PTHR23517:SF10">
    <property type="entry name" value="MAJOR FACILITATOR SUPERFAMILY (MFS) PROFILE DOMAIN-CONTAINING PROTEIN"/>
    <property type="match status" value="1"/>
</dbReference>
<evidence type="ECO:0000256" key="3">
    <source>
        <dbReference type="ARBA" id="ARBA00022475"/>
    </source>
</evidence>
<feature type="domain" description="Major facilitator superfamily (MFS) profile" evidence="8">
    <location>
        <begin position="7"/>
        <end position="391"/>
    </location>
</feature>
<evidence type="ECO:0000256" key="7">
    <source>
        <dbReference type="SAM" id="Phobius"/>
    </source>
</evidence>
<dbReference type="InterPro" id="IPR011701">
    <property type="entry name" value="MFS"/>
</dbReference>
<dbReference type="CDD" id="cd17329">
    <property type="entry name" value="MFS_MdtH_MDR_like"/>
    <property type="match status" value="1"/>
</dbReference>
<dbReference type="InterPro" id="IPR050171">
    <property type="entry name" value="MFS_Transporters"/>
</dbReference>
<dbReference type="eggNOG" id="COG3104">
    <property type="taxonomic scope" value="Bacteria"/>
</dbReference>
<feature type="transmembrane region" description="Helical" evidence="7">
    <location>
        <begin position="249"/>
        <end position="268"/>
    </location>
</feature>
<keyword evidence="5 7" id="KW-1133">Transmembrane helix</keyword>
<dbReference type="GO" id="GO:0005886">
    <property type="term" value="C:plasma membrane"/>
    <property type="evidence" value="ECO:0007669"/>
    <property type="project" value="UniProtKB-SubCell"/>
</dbReference>
<dbReference type="InterPro" id="IPR001958">
    <property type="entry name" value="Tet-R_TetA/multi-R_MdtG-like"/>
</dbReference>
<evidence type="ECO:0000256" key="5">
    <source>
        <dbReference type="ARBA" id="ARBA00022989"/>
    </source>
</evidence>
<comment type="subcellular location">
    <subcellularLocation>
        <location evidence="1">Cell membrane</location>
        <topology evidence="1">Multi-pass membrane protein</topology>
    </subcellularLocation>
</comment>
<gene>
    <name evidence="9" type="ORF">FD15_GL000743</name>
</gene>
<dbReference type="OrthoDB" id="3268460at2"/>
<sequence>MRRGEIKLSWLLLGSLIASTGTSFVWPLTTVYMHEYLNQSLTTAGIVLCIESIVMILGSYFGGYIYDRLNSQHWLLTAIGLSMGSMFILIFLNGWPAYPILLVINGFGGAIANTIINSLATSIKKYDARYVFNMLYFTANVGVVLGTLLVGFIIDINIRYIFCITFVLFLLFFIIAKKHYNNPQDKENKNVHEKKASGDRGVKTKTRNVVIILFILLTYLAIQIGYSQWQSNLAVYMQTLGIAIGKYSLLWTMNGLLIVLGQPLINFVDEHFKVNEYTKIYVGFFLFTIAFTSLIFAKDYMHFILSMIVVTLGEVITFPTISSLVNNLSGTGEKGRYQGLVSIAASLGHAVGPLLGGLIIEIGSYEILFFIMVVLVVFSGGVSVLLTGVRGPKKKK</sequence>
<evidence type="ECO:0000256" key="1">
    <source>
        <dbReference type="ARBA" id="ARBA00004651"/>
    </source>
</evidence>
<feature type="transmembrane region" description="Helical" evidence="7">
    <location>
        <begin position="98"/>
        <end position="119"/>
    </location>
</feature>
<evidence type="ECO:0000256" key="2">
    <source>
        <dbReference type="ARBA" id="ARBA00022448"/>
    </source>
</evidence>
<feature type="transmembrane region" description="Helical" evidence="7">
    <location>
        <begin position="303"/>
        <end position="325"/>
    </location>
</feature>
<keyword evidence="4 7" id="KW-0812">Transmembrane</keyword>
<dbReference type="Proteomes" id="UP000050961">
    <property type="component" value="Unassembled WGS sequence"/>
</dbReference>
<dbReference type="Pfam" id="PF07690">
    <property type="entry name" value="MFS_1"/>
    <property type="match status" value="1"/>
</dbReference>
<keyword evidence="2" id="KW-0813">Transport</keyword>
<dbReference type="PATRIC" id="fig|1423806.3.peg.756"/>
<keyword evidence="3" id="KW-1003">Cell membrane</keyword>
<dbReference type="EMBL" id="AYZF01000002">
    <property type="protein sequence ID" value="KRN07464.1"/>
    <property type="molecule type" value="Genomic_DNA"/>
</dbReference>
<dbReference type="PANTHER" id="PTHR23517">
    <property type="entry name" value="RESISTANCE PROTEIN MDTM, PUTATIVE-RELATED-RELATED"/>
    <property type="match status" value="1"/>
</dbReference>
<feature type="transmembrane region" description="Helical" evidence="7">
    <location>
        <begin position="367"/>
        <end position="389"/>
    </location>
</feature>
<feature type="transmembrane region" description="Helical" evidence="7">
    <location>
        <begin position="43"/>
        <end position="66"/>
    </location>
</feature>
<dbReference type="SUPFAM" id="SSF103473">
    <property type="entry name" value="MFS general substrate transporter"/>
    <property type="match status" value="1"/>
</dbReference>
<evidence type="ECO:0000256" key="6">
    <source>
        <dbReference type="ARBA" id="ARBA00023136"/>
    </source>
</evidence>
<keyword evidence="6 7" id="KW-0472">Membrane</keyword>
<dbReference type="PROSITE" id="PS50850">
    <property type="entry name" value="MFS"/>
    <property type="match status" value="1"/>
</dbReference>
<dbReference type="PRINTS" id="PR01035">
    <property type="entry name" value="TCRTETA"/>
</dbReference>
<keyword evidence="10" id="KW-1185">Reference proteome</keyword>
<dbReference type="GO" id="GO:0022857">
    <property type="term" value="F:transmembrane transporter activity"/>
    <property type="evidence" value="ECO:0007669"/>
    <property type="project" value="InterPro"/>
</dbReference>
<dbReference type="RefSeq" id="WP_034989197.1">
    <property type="nucleotide sequence ID" value="NZ_AYZF01000002.1"/>
</dbReference>
<feature type="transmembrane region" description="Helical" evidence="7">
    <location>
        <begin position="158"/>
        <end position="176"/>
    </location>
</feature>
<dbReference type="Gene3D" id="1.20.1250.20">
    <property type="entry name" value="MFS general substrate transporter like domains"/>
    <property type="match status" value="2"/>
</dbReference>
<accession>A0A023CYF1</accession>
<reference evidence="9 10" key="1">
    <citation type="journal article" date="2015" name="Genome Announc.">
        <title>Expanding the biotechnology potential of lactobacilli through comparative genomics of 213 strains and associated genera.</title>
        <authorList>
            <person name="Sun Z."/>
            <person name="Harris H.M."/>
            <person name="McCann A."/>
            <person name="Guo C."/>
            <person name="Argimon S."/>
            <person name="Zhang W."/>
            <person name="Yang X."/>
            <person name="Jeffery I.B."/>
            <person name="Cooney J.C."/>
            <person name="Kagawa T.F."/>
            <person name="Liu W."/>
            <person name="Song Y."/>
            <person name="Salvetti E."/>
            <person name="Wrobel A."/>
            <person name="Rasinkangas P."/>
            <person name="Parkhill J."/>
            <person name="Rea M.C."/>
            <person name="O'Sullivan O."/>
            <person name="Ritari J."/>
            <person name="Douillard F.P."/>
            <person name="Paul Ross R."/>
            <person name="Yang R."/>
            <person name="Briner A.E."/>
            <person name="Felis G.E."/>
            <person name="de Vos W.M."/>
            <person name="Barrangou R."/>
            <person name="Klaenhammer T.R."/>
            <person name="Caufield P.W."/>
            <person name="Cui Y."/>
            <person name="Zhang H."/>
            <person name="O'Toole P.W."/>
        </authorList>
    </citation>
    <scope>NUCLEOTIDE SEQUENCE [LARGE SCALE GENOMIC DNA]</scope>
    <source>
        <strain evidence="9 10">DSM 21376</strain>
    </source>
</reference>
<comment type="caution">
    <text evidence="9">The sequence shown here is derived from an EMBL/GenBank/DDBJ whole genome shotgun (WGS) entry which is preliminary data.</text>
</comment>
<feature type="transmembrane region" description="Helical" evidence="7">
    <location>
        <begin position="73"/>
        <end position="92"/>
    </location>
</feature>